<dbReference type="RefSeq" id="WP_118910221.1">
    <property type="nucleotide sequence ID" value="NZ_QOCS01000006.1"/>
</dbReference>
<evidence type="ECO:0000313" key="2">
    <source>
        <dbReference type="Proteomes" id="UP000284822"/>
    </source>
</evidence>
<gene>
    <name evidence="1" type="ORF">DS832_02650</name>
</gene>
<comment type="caution">
    <text evidence="1">The sequence shown here is derived from an EMBL/GenBank/DDBJ whole genome shotgun (WGS) entry which is preliminary data.</text>
</comment>
<protein>
    <submittedName>
        <fullName evidence="1">Uncharacterized protein</fullName>
    </submittedName>
</protein>
<accession>A0A3R6W7J3</accession>
<dbReference type="Proteomes" id="UP000284822">
    <property type="component" value="Unassembled WGS sequence"/>
</dbReference>
<sequence>MADLFDSKRNLVLGAEYNKDYQTLQKAHLELNDSFFLAVMIGYRNQQKIPSNIRRGLEFNSLAFSPVQKELLYGLILSWKNMDLQTMVDNESINQIYDKLIAYANGGLQWLRENIFPDYLDADGAIVADPSTILLKLNEMIAEEVSSNKAPF</sequence>
<dbReference type="EMBL" id="QOCS01000006">
    <property type="protein sequence ID" value="RHW48232.1"/>
    <property type="molecule type" value="Genomic_DNA"/>
</dbReference>
<name>A0A3R6W7J3_9LACO</name>
<organism evidence="1 2">
    <name type="scientific">Bombilactobacillus bombi</name>
    <dbReference type="NCBI Taxonomy" id="1303590"/>
    <lineage>
        <taxon>Bacteria</taxon>
        <taxon>Bacillati</taxon>
        <taxon>Bacillota</taxon>
        <taxon>Bacilli</taxon>
        <taxon>Lactobacillales</taxon>
        <taxon>Lactobacillaceae</taxon>
        <taxon>Bombilactobacillus</taxon>
    </lineage>
</organism>
<dbReference type="AlphaFoldDB" id="A0A3R6W7J3"/>
<evidence type="ECO:0000313" key="1">
    <source>
        <dbReference type="EMBL" id="RHW48232.1"/>
    </source>
</evidence>
<reference evidence="1 2" key="1">
    <citation type="submission" date="2018-07" db="EMBL/GenBank/DDBJ databases">
        <title>Genome sequences of six Lactobacillus spp. isolated from bumble bee guts.</title>
        <authorList>
            <person name="Motta E.V.S."/>
            <person name="Moran N.A."/>
        </authorList>
    </citation>
    <scope>NUCLEOTIDE SEQUENCE [LARGE SCALE GENOMIC DNA]</scope>
    <source>
        <strain evidence="1 2">LV-8.1</strain>
    </source>
</reference>
<proteinExistence type="predicted"/>